<dbReference type="EMBL" id="JBHMBK010000039">
    <property type="protein sequence ID" value="MFB9689651.1"/>
    <property type="molecule type" value="Genomic_DNA"/>
</dbReference>
<keyword evidence="1" id="KW-0560">Oxidoreductase</keyword>
<protein>
    <submittedName>
        <fullName evidence="1">Flavin-containing monooxygenase</fullName>
        <ecNumber evidence="1">1.14.13.-</ecNumber>
    </submittedName>
</protein>
<organism evidence="1 2">
    <name type="scientific">Amycolatopsis plumensis</name>
    <dbReference type="NCBI Taxonomy" id="236508"/>
    <lineage>
        <taxon>Bacteria</taxon>
        <taxon>Bacillati</taxon>
        <taxon>Actinomycetota</taxon>
        <taxon>Actinomycetes</taxon>
        <taxon>Pseudonocardiales</taxon>
        <taxon>Pseudonocardiaceae</taxon>
        <taxon>Amycolatopsis</taxon>
    </lineage>
</organism>
<evidence type="ECO:0000313" key="2">
    <source>
        <dbReference type="Proteomes" id="UP001589535"/>
    </source>
</evidence>
<accession>A0ABV5UEU8</accession>
<keyword evidence="1" id="KW-0503">Monooxygenase</keyword>
<dbReference type="PANTHER" id="PTHR42877:SF4">
    <property type="entry name" value="FAD_NAD(P)-BINDING DOMAIN-CONTAINING PROTEIN-RELATED"/>
    <property type="match status" value="1"/>
</dbReference>
<dbReference type="Proteomes" id="UP001589535">
    <property type="component" value="Unassembled WGS sequence"/>
</dbReference>
<evidence type="ECO:0000313" key="1">
    <source>
        <dbReference type="EMBL" id="MFB9689651.1"/>
    </source>
</evidence>
<reference evidence="1 2" key="1">
    <citation type="submission" date="2024-09" db="EMBL/GenBank/DDBJ databases">
        <authorList>
            <person name="Sun Q."/>
            <person name="Mori K."/>
        </authorList>
    </citation>
    <scope>NUCLEOTIDE SEQUENCE [LARGE SCALE GENOMIC DNA]</scope>
    <source>
        <strain evidence="1 2">JCM 13852</strain>
    </source>
</reference>
<dbReference type="EC" id="1.14.13.-" evidence="1"/>
<dbReference type="Pfam" id="PF13738">
    <property type="entry name" value="Pyr_redox_3"/>
    <property type="match status" value="1"/>
</dbReference>
<dbReference type="PANTHER" id="PTHR42877">
    <property type="entry name" value="L-ORNITHINE N(5)-MONOOXYGENASE-RELATED"/>
    <property type="match status" value="1"/>
</dbReference>
<proteinExistence type="predicted"/>
<dbReference type="PRINTS" id="PR00419">
    <property type="entry name" value="ADXRDTASE"/>
</dbReference>
<dbReference type="GO" id="GO:0004497">
    <property type="term" value="F:monooxygenase activity"/>
    <property type="evidence" value="ECO:0007669"/>
    <property type="project" value="UniProtKB-KW"/>
</dbReference>
<comment type="caution">
    <text evidence="1">The sequence shown here is derived from an EMBL/GenBank/DDBJ whole genome shotgun (WGS) entry which is preliminary data.</text>
</comment>
<keyword evidence="2" id="KW-1185">Reference proteome</keyword>
<gene>
    <name evidence="1" type="ORF">ACFFTO_36215</name>
</gene>
<dbReference type="RefSeq" id="WP_378203755.1">
    <property type="nucleotide sequence ID" value="NZ_JBHMBK010000039.1"/>
</dbReference>
<name>A0ABV5UEU8_9PSEU</name>
<dbReference type="InterPro" id="IPR036188">
    <property type="entry name" value="FAD/NAD-bd_sf"/>
</dbReference>
<dbReference type="SUPFAM" id="SSF51905">
    <property type="entry name" value="FAD/NAD(P)-binding domain"/>
    <property type="match status" value="1"/>
</dbReference>
<sequence>MTERFKVVIVGTGFSGLGQAIQLEKAGIRDYVILEKATEVGGTWRDNSYPGCACDVQSHMYSFSYEQNPGWSRSFSPQPEIFDYLKRVADKYRLREKIRFGVELTGAHWDERERRWTATTRDGREFVAQFLVSGVGGLHIPQVPELPGVANFQGQTWHSARWNHEYDLRGKRVAVVGTGASAVQFVPKIAPDVAALTLFQRTPPWIMPKPDHAMPSWARTLFKRVPGTQRLYRNALYWLLEARAIGFNGHPAIMKAGELIAKRNIAKGIKDPALRKKVTPDYTMGCKRVLISNDYYPALARPNVDVVTDGIQEVKAHSIVDSAGVEHEVDAIVYGTGFKVTDALEYLDITGVDGRNLAKEWATEGMRTHKGITVSGYPNLFFLLGPNTALGHNSVVFMIESQARYVVDAIKLADSRGAAALDVRPGVQDEFQREIQDKLVKGVWTQGGCKSWYLDAQGVNRTIWPGFTWRYWLETRKVDPADYELSGRA</sequence>
<dbReference type="InterPro" id="IPR051209">
    <property type="entry name" value="FAD-bind_Monooxygenase_sf"/>
</dbReference>
<dbReference type="Gene3D" id="3.50.50.60">
    <property type="entry name" value="FAD/NAD(P)-binding domain"/>
    <property type="match status" value="2"/>
</dbReference>